<feature type="transmembrane region" description="Helical" evidence="5">
    <location>
        <begin position="6"/>
        <end position="25"/>
    </location>
</feature>
<dbReference type="SUPFAM" id="SSF161084">
    <property type="entry name" value="MAPEG domain-like"/>
    <property type="match status" value="1"/>
</dbReference>
<evidence type="ECO:0000256" key="5">
    <source>
        <dbReference type="SAM" id="Phobius"/>
    </source>
</evidence>
<comment type="subcellular location">
    <subcellularLocation>
        <location evidence="1">Membrane</location>
    </subcellularLocation>
</comment>
<evidence type="ECO:0000313" key="7">
    <source>
        <dbReference type="Proteomes" id="UP000048926"/>
    </source>
</evidence>
<proteinExistence type="predicted"/>
<keyword evidence="3 5" id="KW-1133">Transmembrane helix</keyword>
<reference evidence="7" key="1">
    <citation type="submission" date="2015-07" db="EMBL/GenBank/DDBJ databases">
        <authorList>
            <person name="Rodrigo-Torres Lidia"/>
            <person name="Arahal R.David."/>
        </authorList>
    </citation>
    <scope>NUCLEOTIDE SEQUENCE [LARGE SCALE GENOMIC DNA]</scope>
    <source>
        <strain evidence="7">CECT 4801</strain>
    </source>
</reference>
<dbReference type="AlphaFoldDB" id="A0A0M6Y585"/>
<feature type="transmembrane region" description="Helical" evidence="5">
    <location>
        <begin position="53"/>
        <end position="69"/>
    </location>
</feature>
<keyword evidence="4 5" id="KW-0472">Membrane</keyword>
<dbReference type="Gene3D" id="1.20.120.550">
    <property type="entry name" value="Membrane associated eicosanoid/glutathione metabolism-like domain"/>
    <property type="match status" value="1"/>
</dbReference>
<name>A0A0M6Y585_9HYPH</name>
<dbReference type="EMBL" id="CXST01000002">
    <property type="protein sequence ID" value="CTQ44713.1"/>
    <property type="molecule type" value="Genomic_DNA"/>
</dbReference>
<evidence type="ECO:0000313" key="6">
    <source>
        <dbReference type="EMBL" id="CTQ44713.1"/>
    </source>
</evidence>
<evidence type="ECO:0000256" key="4">
    <source>
        <dbReference type="ARBA" id="ARBA00023136"/>
    </source>
</evidence>
<dbReference type="Proteomes" id="UP000048926">
    <property type="component" value="Unassembled WGS sequence"/>
</dbReference>
<evidence type="ECO:0000256" key="3">
    <source>
        <dbReference type="ARBA" id="ARBA00022989"/>
    </source>
</evidence>
<dbReference type="STRING" id="187304.B0E33_07465"/>
<gene>
    <name evidence="6" type="primary">yecN</name>
    <name evidence="6" type="ORF">LAL4801_03159</name>
</gene>
<accession>A0A0M6Y585</accession>
<evidence type="ECO:0000256" key="1">
    <source>
        <dbReference type="ARBA" id="ARBA00004370"/>
    </source>
</evidence>
<dbReference type="PANTHER" id="PTHR35814:SF1">
    <property type="entry name" value="GLUTATHIONE S-TRANSFERASE-RELATED"/>
    <property type="match status" value="1"/>
</dbReference>
<evidence type="ECO:0000256" key="2">
    <source>
        <dbReference type="ARBA" id="ARBA00022692"/>
    </source>
</evidence>
<sequence>MALYITPLFAGLLTLLYIFLSVRVIGVRKSERIGLGDGGHGGLQRRMRAHGNFAEYTPLGLILMLLLELTGATPWLLWALGVGLFTGRALHAYSVSQEPEPLRFRIAGMALTFTVLVVAALMLLTRSANGLLTG</sequence>
<dbReference type="RefSeq" id="WP_023002237.1">
    <property type="nucleotide sequence ID" value="NZ_CP045627.1"/>
</dbReference>
<dbReference type="Pfam" id="PF01124">
    <property type="entry name" value="MAPEG"/>
    <property type="match status" value="1"/>
</dbReference>
<dbReference type="InterPro" id="IPR023352">
    <property type="entry name" value="MAPEG-like_dom_sf"/>
</dbReference>
<keyword evidence="2 5" id="KW-0812">Transmembrane</keyword>
<dbReference type="GO" id="GO:0016020">
    <property type="term" value="C:membrane"/>
    <property type="evidence" value="ECO:0007669"/>
    <property type="project" value="UniProtKB-SubCell"/>
</dbReference>
<dbReference type="PANTHER" id="PTHR35814">
    <property type="match status" value="1"/>
</dbReference>
<dbReference type="InterPro" id="IPR001129">
    <property type="entry name" value="Membr-assoc_MAPEG"/>
</dbReference>
<protein>
    <submittedName>
        <fullName evidence="6">Inner membrane protein YecN</fullName>
    </submittedName>
</protein>
<keyword evidence="7" id="KW-1185">Reference proteome</keyword>
<feature type="transmembrane region" description="Helical" evidence="5">
    <location>
        <begin position="106"/>
        <end position="124"/>
    </location>
</feature>
<organism evidence="6 7">
    <name type="scientific">Roseibium aggregatum</name>
    <dbReference type="NCBI Taxonomy" id="187304"/>
    <lineage>
        <taxon>Bacteria</taxon>
        <taxon>Pseudomonadati</taxon>
        <taxon>Pseudomonadota</taxon>
        <taxon>Alphaproteobacteria</taxon>
        <taxon>Hyphomicrobiales</taxon>
        <taxon>Stappiaceae</taxon>
        <taxon>Roseibium</taxon>
    </lineage>
</organism>
<dbReference type="OrthoDB" id="7619858at2"/>